<accession>W9CPV2</accession>
<name>W9CPV2_SCLBF</name>
<dbReference type="OrthoDB" id="3538853at2759"/>
<comment type="caution">
    <text evidence="1">The sequence shown here is derived from an EMBL/GenBank/DDBJ whole genome shotgun (WGS) entry which is preliminary data.</text>
</comment>
<reference evidence="1 2" key="1">
    <citation type="journal article" date="2014" name="Genome Announc.">
        <title>Draft genome sequence of Sclerotinia borealis, a psychrophilic plant pathogenic fungus.</title>
        <authorList>
            <person name="Mardanov A.V."/>
            <person name="Beletsky A.V."/>
            <person name="Kadnikov V.V."/>
            <person name="Ignatov A.N."/>
            <person name="Ravin N.V."/>
        </authorList>
    </citation>
    <scope>NUCLEOTIDE SEQUENCE [LARGE SCALE GENOMIC DNA]</scope>
    <source>
        <strain evidence="2">F-4157</strain>
    </source>
</reference>
<dbReference type="Proteomes" id="UP000019487">
    <property type="component" value="Unassembled WGS sequence"/>
</dbReference>
<keyword evidence="2" id="KW-1185">Reference proteome</keyword>
<dbReference type="HOGENOM" id="CLU_1366049_0_0_1"/>
<evidence type="ECO:0000313" key="2">
    <source>
        <dbReference type="Proteomes" id="UP000019487"/>
    </source>
</evidence>
<dbReference type="AlphaFoldDB" id="W9CPV2"/>
<proteinExistence type="predicted"/>
<gene>
    <name evidence="1" type="ORF">SBOR_2923</name>
</gene>
<sequence>MTNSFQPSTADLAGIIATLNNSSKWEFQGTTCSTKEYFDEFDADLTALSAEERSRNFDSATVEGSQYDKLTNVPARPCSFGHCLSGGTCVASSYADTEASMKPNYTASSCESLSQYSTLNPTPTNSVDQHVDDKALSSQNDSVEHQQQFALSDFPLHPRGSTPLESWLDTPQRHEQIAYNLSDPAADPIVHQKINKRAGRTISKSK</sequence>
<organism evidence="1 2">
    <name type="scientific">Sclerotinia borealis (strain F-4128)</name>
    <dbReference type="NCBI Taxonomy" id="1432307"/>
    <lineage>
        <taxon>Eukaryota</taxon>
        <taxon>Fungi</taxon>
        <taxon>Dikarya</taxon>
        <taxon>Ascomycota</taxon>
        <taxon>Pezizomycotina</taxon>
        <taxon>Leotiomycetes</taxon>
        <taxon>Helotiales</taxon>
        <taxon>Sclerotiniaceae</taxon>
        <taxon>Sclerotinia</taxon>
    </lineage>
</organism>
<evidence type="ECO:0000313" key="1">
    <source>
        <dbReference type="EMBL" id="ESZ96664.1"/>
    </source>
</evidence>
<dbReference type="EMBL" id="AYSA01000129">
    <property type="protein sequence ID" value="ESZ96664.1"/>
    <property type="molecule type" value="Genomic_DNA"/>
</dbReference>
<protein>
    <submittedName>
        <fullName evidence="1">Uncharacterized protein</fullName>
    </submittedName>
</protein>